<dbReference type="InParanoid" id="D8T5S4"/>
<dbReference type="FunCoup" id="D8T5S4">
    <property type="interactions" value="221"/>
</dbReference>
<name>D8T5S4_SELML</name>
<dbReference type="eggNOG" id="ENOG502RY0E">
    <property type="taxonomic scope" value="Eukaryota"/>
</dbReference>
<feature type="signal peptide" evidence="2">
    <location>
        <begin position="1"/>
        <end position="18"/>
    </location>
</feature>
<sequence length="157" mass="17058">MQLLYAFLLLLILGDASAAGEYSEDGDDQEETSTDLTTVVQGFVSCQDCDGNFDKPSPGALVRVECRDGSYGEAASNRDGFFQIKFPQTYKSVYDPPESCKAMILASPDRSCDTATDLGGGKKGAALEFEKIFMGEAFYKTGPFAFTPYCTDEDEEP</sequence>
<protein>
    <recommendedName>
        <fullName evidence="5">Pollen Ole e 1 allergen and extensin family protein</fullName>
    </recommendedName>
</protein>
<reference evidence="3 4" key="1">
    <citation type="journal article" date="2011" name="Science">
        <title>The Selaginella genome identifies genetic changes associated with the evolution of vascular plants.</title>
        <authorList>
            <person name="Banks J.A."/>
            <person name="Nishiyama T."/>
            <person name="Hasebe M."/>
            <person name="Bowman J.L."/>
            <person name="Gribskov M."/>
            <person name="dePamphilis C."/>
            <person name="Albert V.A."/>
            <person name="Aono N."/>
            <person name="Aoyama T."/>
            <person name="Ambrose B.A."/>
            <person name="Ashton N.W."/>
            <person name="Axtell M.J."/>
            <person name="Barker E."/>
            <person name="Barker M.S."/>
            <person name="Bennetzen J.L."/>
            <person name="Bonawitz N.D."/>
            <person name="Chapple C."/>
            <person name="Cheng C."/>
            <person name="Correa L.G."/>
            <person name="Dacre M."/>
            <person name="DeBarry J."/>
            <person name="Dreyer I."/>
            <person name="Elias M."/>
            <person name="Engstrom E.M."/>
            <person name="Estelle M."/>
            <person name="Feng L."/>
            <person name="Finet C."/>
            <person name="Floyd S.K."/>
            <person name="Frommer W.B."/>
            <person name="Fujita T."/>
            <person name="Gramzow L."/>
            <person name="Gutensohn M."/>
            <person name="Harholt J."/>
            <person name="Hattori M."/>
            <person name="Heyl A."/>
            <person name="Hirai T."/>
            <person name="Hiwatashi Y."/>
            <person name="Ishikawa M."/>
            <person name="Iwata M."/>
            <person name="Karol K.G."/>
            <person name="Koehler B."/>
            <person name="Kolukisaoglu U."/>
            <person name="Kubo M."/>
            <person name="Kurata T."/>
            <person name="Lalonde S."/>
            <person name="Li K."/>
            <person name="Li Y."/>
            <person name="Litt A."/>
            <person name="Lyons E."/>
            <person name="Manning G."/>
            <person name="Maruyama T."/>
            <person name="Michael T.P."/>
            <person name="Mikami K."/>
            <person name="Miyazaki S."/>
            <person name="Morinaga S."/>
            <person name="Murata T."/>
            <person name="Mueller-Roeber B."/>
            <person name="Nelson D.R."/>
            <person name="Obara M."/>
            <person name="Oguri Y."/>
            <person name="Olmstead R.G."/>
            <person name="Onodera N."/>
            <person name="Petersen B.L."/>
            <person name="Pils B."/>
            <person name="Prigge M."/>
            <person name="Rensing S.A."/>
            <person name="Riano-Pachon D.M."/>
            <person name="Roberts A.W."/>
            <person name="Sato Y."/>
            <person name="Scheller H.V."/>
            <person name="Schulz B."/>
            <person name="Schulz C."/>
            <person name="Shakirov E.V."/>
            <person name="Shibagaki N."/>
            <person name="Shinohara N."/>
            <person name="Shippen D.E."/>
            <person name="Soerensen I."/>
            <person name="Sotooka R."/>
            <person name="Sugimoto N."/>
            <person name="Sugita M."/>
            <person name="Sumikawa N."/>
            <person name="Tanurdzic M."/>
            <person name="Theissen G."/>
            <person name="Ulvskov P."/>
            <person name="Wakazuki S."/>
            <person name="Weng J.K."/>
            <person name="Willats W.W."/>
            <person name="Wipf D."/>
            <person name="Wolf P.G."/>
            <person name="Yang L."/>
            <person name="Zimmer A.D."/>
            <person name="Zhu Q."/>
            <person name="Mitros T."/>
            <person name="Hellsten U."/>
            <person name="Loque D."/>
            <person name="Otillar R."/>
            <person name="Salamov A."/>
            <person name="Schmutz J."/>
            <person name="Shapiro H."/>
            <person name="Lindquist E."/>
            <person name="Lucas S."/>
            <person name="Rokhsar D."/>
            <person name="Grigoriev I.V."/>
        </authorList>
    </citation>
    <scope>NUCLEOTIDE SEQUENCE [LARGE SCALE GENOMIC DNA]</scope>
</reference>
<dbReference type="PANTHER" id="PTHR33470">
    <property type="entry name" value="OS01G0164075 PROTEIN"/>
    <property type="match status" value="1"/>
</dbReference>
<evidence type="ECO:0008006" key="5">
    <source>
        <dbReference type="Google" id="ProtNLM"/>
    </source>
</evidence>
<accession>D8T5S4</accession>
<dbReference type="HOGENOM" id="CLU_128430_0_0_1"/>
<dbReference type="OrthoDB" id="1939198at2759"/>
<keyword evidence="4" id="KW-1185">Reference proteome</keyword>
<gene>
    <name evidence="3" type="ORF">SELMODRAFT_429316</name>
</gene>
<dbReference type="OMA" id="SCKAMIL"/>
<feature type="chain" id="PRO_5003123304" description="Pollen Ole e 1 allergen and extensin family protein" evidence="2">
    <location>
        <begin position="19"/>
        <end position="157"/>
    </location>
</feature>
<dbReference type="GO" id="GO:0071944">
    <property type="term" value="C:cell periphery"/>
    <property type="evidence" value="ECO:0000318"/>
    <property type="project" value="GO_Central"/>
</dbReference>
<evidence type="ECO:0000256" key="2">
    <source>
        <dbReference type="SAM" id="SignalP"/>
    </source>
</evidence>
<dbReference type="EMBL" id="GL377678">
    <property type="protein sequence ID" value="EFJ08017.1"/>
    <property type="molecule type" value="Genomic_DNA"/>
</dbReference>
<dbReference type="Pfam" id="PF01190">
    <property type="entry name" value="Pollen_Ole_e_1"/>
    <property type="match status" value="1"/>
</dbReference>
<keyword evidence="1 2" id="KW-0732">Signal</keyword>
<evidence type="ECO:0000256" key="1">
    <source>
        <dbReference type="ARBA" id="ARBA00022729"/>
    </source>
</evidence>
<dbReference type="AlphaFoldDB" id="D8T5S4"/>
<dbReference type="Gramene" id="EFJ08017">
    <property type="protein sequence ID" value="EFJ08017"/>
    <property type="gene ID" value="SELMODRAFT_429316"/>
</dbReference>
<dbReference type="Proteomes" id="UP000001514">
    <property type="component" value="Unassembled WGS sequence"/>
</dbReference>
<dbReference type="PANTHER" id="PTHR33470:SF29">
    <property type="entry name" value="POLLEN OLE E 1 ALLERGEN AND EXTENSIN FAMILY PROTEIN"/>
    <property type="match status" value="1"/>
</dbReference>
<proteinExistence type="predicted"/>
<dbReference type="KEGG" id="smo:SELMODRAFT_429316"/>
<evidence type="ECO:0000313" key="4">
    <source>
        <dbReference type="Proteomes" id="UP000001514"/>
    </source>
</evidence>
<organism evidence="4">
    <name type="scientific">Selaginella moellendorffii</name>
    <name type="common">Spikemoss</name>
    <dbReference type="NCBI Taxonomy" id="88036"/>
    <lineage>
        <taxon>Eukaryota</taxon>
        <taxon>Viridiplantae</taxon>
        <taxon>Streptophyta</taxon>
        <taxon>Embryophyta</taxon>
        <taxon>Tracheophyta</taxon>
        <taxon>Lycopodiopsida</taxon>
        <taxon>Selaginellales</taxon>
        <taxon>Selaginellaceae</taxon>
        <taxon>Selaginella</taxon>
    </lineage>
</organism>
<evidence type="ECO:0000313" key="3">
    <source>
        <dbReference type="EMBL" id="EFJ08017.1"/>
    </source>
</evidence>